<evidence type="ECO:0000313" key="21">
    <source>
        <dbReference type="Proteomes" id="UP001055712"/>
    </source>
</evidence>
<dbReference type="EMBL" id="SIDB01000006">
    <property type="protein sequence ID" value="KAI3431286.1"/>
    <property type="molecule type" value="Genomic_DNA"/>
</dbReference>
<dbReference type="Pfam" id="PF01786">
    <property type="entry name" value="AOX"/>
    <property type="match status" value="1"/>
</dbReference>
<evidence type="ECO:0000256" key="19">
    <source>
        <dbReference type="SAM" id="MobiDB-lite"/>
    </source>
</evidence>
<evidence type="ECO:0000256" key="9">
    <source>
        <dbReference type="ARBA" id="ARBA00022792"/>
    </source>
</evidence>
<gene>
    <name evidence="20" type="ORF">D9Q98_004347</name>
</gene>
<comment type="function">
    <text evidence="17">Catalyzes cyanide-resistant oxygen consumption. May increase respiration when the cytochrome respiratory pathway is restricted, or in response to low temperatures.</text>
</comment>
<evidence type="ECO:0000256" key="16">
    <source>
        <dbReference type="ARBA" id="ARBA00023136"/>
    </source>
</evidence>
<keyword evidence="9" id="KW-0999">Mitochondrion inner membrane</keyword>
<protein>
    <recommendedName>
        <fullName evidence="18">Ubiquinol oxidase</fullName>
        <ecNumber evidence="18">1.10.3.11</ecNumber>
    </recommendedName>
</protein>
<dbReference type="CDD" id="cd01053">
    <property type="entry name" value="AOX"/>
    <property type="match status" value="1"/>
</dbReference>
<keyword evidence="14 18" id="KW-0408">Iron</keyword>
<sequence>MLASACRTLLARGLPAVKASPLTAPALCAAAQRLTYQETSRVFTSSTFAAQLAEPAKAPELAKAPEPAKAPEASSAPLDEKPFVEADAENVVMHPSMARSEMHPPADDQPTLGNPASAGGKFADSYMLMHPVYTKEYVEGVRATHKPPVKIHEKVGYYGVQLLRRAFDAATGYGSEMNERKWLARFLYLETVAGVPGMVSGMLRHLRSLRTMQRDNGWIHTLLEEAENERMHLLTFMQLRQPGILFRAAVLGGQAFFFNFYCIAYTLSPKSCHAFVGYLEEEATKTYTRAIQDLDDGKLPQWTHLTAPDIGKKYWRLAPDATMRDLLLAVRADEACHMHVNHTFSHLDKDAPNPFQPGSVHVP</sequence>
<reference evidence="20" key="1">
    <citation type="journal article" date="2019" name="Plant J.">
        <title>Chlorella vulgaris genome assembly and annotation reveals the molecular basis for metabolic acclimation to high light conditions.</title>
        <authorList>
            <person name="Cecchin M."/>
            <person name="Marcolungo L."/>
            <person name="Rossato M."/>
            <person name="Girolomoni L."/>
            <person name="Cosentino E."/>
            <person name="Cuine S."/>
            <person name="Li-Beisson Y."/>
            <person name="Delledonne M."/>
            <person name="Ballottari M."/>
        </authorList>
    </citation>
    <scope>NUCLEOTIDE SEQUENCE</scope>
    <source>
        <strain evidence="20">211/11P</strain>
    </source>
</reference>
<comment type="caution">
    <text evidence="20">The sequence shown here is derived from an EMBL/GenBank/DDBJ whole genome shotgun (WGS) entry which is preliminary data.</text>
</comment>
<evidence type="ECO:0000256" key="13">
    <source>
        <dbReference type="ARBA" id="ARBA00023002"/>
    </source>
</evidence>
<dbReference type="Gene3D" id="1.20.1260.140">
    <property type="entry name" value="Alternative oxidase"/>
    <property type="match status" value="1"/>
</dbReference>
<comment type="subunit">
    <text evidence="4">Homodimer; disulfide-linked.</text>
</comment>
<name>A0A9D4TPI2_CHLVU</name>
<evidence type="ECO:0000256" key="4">
    <source>
        <dbReference type="ARBA" id="ARBA00011748"/>
    </source>
</evidence>
<dbReference type="EC" id="1.10.3.11" evidence="18"/>
<dbReference type="GO" id="GO:0009916">
    <property type="term" value="F:alternative oxidase activity"/>
    <property type="evidence" value="ECO:0007669"/>
    <property type="project" value="UniProtKB-UniRule"/>
</dbReference>
<comment type="subcellular location">
    <subcellularLocation>
        <location evidence="2">Mitochondrion inner membrane</location>
    </subcellularLocation>
</comment>
<dbReference type="GO" id="GO:0046872">
    <property type="term" value="F:metal ion binding"/>
    <property type="evidence" value="ECO:0007669"/>
    <property type="project" value="UniProtKB-UniRule"/>
</dbReference>
<keyword evidence="11 18" id="KW-0249">Electron transport</keyword>
<evidence type="ECO:0000256" key="3">
    <source>
        <dbReference type="ARBA" id="ARBA00008388"/>
    </source>
</evidence>
<evidence type="ECO:0000256" key="1">
    <source>
        <dbReference type="ARBA" id="ARBA00001192"/>
    </source>
</evidence>
<keyword evidence="16 18" id="KW-0472">Membrane</keyword>
<dbReference type="GO" id="GO:0106292">
    <property type="term" value="F:superoxide-generating NADPH oxidase activity"/>
    <property type="evidence" value="ECO:0007669"/>
    <property type="project" value="UniProtKB-ARBA"/>
</dbReference>
<evidence type="ECO:0000256" key="5">
    <source>
        <dbReference type="ARBA" id="ARBA00022448"/>
    </source>
</evidence>
<evidence type="ECO:0000256" key="7">
    <source>
        <dbReference type="ARBA" id="ARBA00022692"/>
    </source>
</evidence>
<keyword evidence="10" id="KW-0809">Transit peptide</keyword>
<dbReference type="OrthoDB" id="16906at2759"/>
<dbReference type="InterPro" id="IPR038659">
    <property type="entry name" value="AOX_sf"/>
</dbReference>
<keyword evidence="6 18" id="KW-0679">Respiratory chain</keyword>
<evidence type="ECO:0000313" key="20">
    <source>
        <dbReference type="EMBL" id="KAI3431286.1"/>
    </source>
</evidence>
<feature type="compositionally biased region" description="Low complexity" evidence="19">
    <location>
        <begin position="58"/>
        <end position="77"/>
    </location>
</feature>
<dbReference type="GO" id="GO:0010230">
    <property type="term" value="P:alternative respiration"/>
    <property type="evidence" value="ECO:0007669"/>
    <property type="project" value="TreeGrafter"/>
</dbReference>
<evidence type="ECO:0000256" key="8">
    <source>
        <dbReference type="ARBA" id="ARBA00022723"/>
    </source>
</evidence>
<comment type="catalytic activity">
    <reaction evidence="1 18">
        <text>2 a ubiquinol + O2 = 2 a ubiquinone + 2 H2O</text>
        <dbReference type="Rhea" id="RHEA:30255"/>
        <dbReference type="Rhea" id="RHEA-COMP:9565"/>
        <dbReference type="Rhea" id="RHEA-COMP:9566"/>
        <dbReference type="ChEBI" id="CHEBI:15377"/>
        <dbReference type="ChEBI" id="CHEBI:15379"/>
        <dbReference type="ChEBI" id="CHEBI:16389"/>
        <dbReference type="ChEBI" id="CHEBI:17976"/>
        <dbReference type="EC" id="1.10.3.11"/>
    </reaction>
</comment>
<organism evidence="20 21">
    <name type="scientific">Chlorella vulgaris</name>
    <name type="common">Green alga</name>
    <dbReference type="NCBI Taxonomy" id="3077"/>
    <lineage>
        <taxon>Eukaryota</taxon>
        <taxon>Viridiplantae</taxon>
        <taxon>Chlorophyta</taxon>
        <taxon>core chlorophytes</taxon>
        <taxon>Trebouxiophyceae</taxon>
        <taxon>Chlorellales</taxon>
        <taxon>Chlorellaceae</taxon>
        <taxon>Chlorella clade</taxon>
        <taxon>Chlorella</taxon>
    </lineage>
</organism>
<evidence type="ECO:0000256" key="14">
    <source>
        <dbReference type="ARBA" id="ARBA00023004"/>
    </source>
</evidence>
<feature type="region of interest" description="Disordered" evidence="19">
    <location>
        <begin position="58"/>
        <end position="81"/>
    </location>
</feature>
<keyword evidence="5" id="KW-0813">Transport</keyword>
<evidence type="ECO:0000256" key="11">
    <source>
        <dbReference type="ARBA" id="ARBA00022982"/>
    </source>
</evidence>
<keyword evidence="13 18" id="KW-0560">Oxidoreductase</keyword>
<dbReference type="GO" id="GO:0098803">
    <property type="term" value="C:respiratory chain complex"/>
    <property type="evidence" value="ECO:0007669"/>
    <property type="project" value="UniProtKB-UniRule"/>
</dbReference>
<dbReference type="Proteomes" id="UP001055712">
    <property type="component" value="Unassembled WGS sequence"/>
</dbReference>
<dbReference type="GO" id="GO:0005743">
    <property type="term" value="C:mitochondrial inner membrane"/>
    <property type="evidence" value="ECO:0007669"/>
    <property type="project" value="UniProtKB-SubCell"/>
</dbReference>
<dbReference type="AlphaFoldDB" id="A0A9D4TPI2"/>
<keyword evidence="21" id="KW-1185">Reference proteome</keyword>
<evidence type="ECO:0000256" key="6">
    <source>
        <dbReference type="ARBA" id="ARBA00022660"/>
    </source>
</evidence>
<comment type="similarity">
    <text evidence="3 18">Belongs to the alternative oxidase family.</text>
</comment>
<keyword evidence="12" id="KW-1133">Transmembrane helix</keyword>
<evidence type="ECO:0000256" key="17">
    <source>
        <dbReference type="ARBA" id="ARBA00025285"/>
    </source>
</evidence>
<keyword evidence="8 18" id="KW-0479">Metal-binding</keyword>
<dbReference type="GO" id="GO:0102721">
    <property type="term" value="F:ubiquinol:oxygen oxidoreductase activity"/>
    <property type="evidence" value="ECO:0007669"/>
    <property type="project" value="UniProtKB-EC"/>
</dbReference>
<reference evidence="20" key="2">
    <citation type="submission" date="2020-11" db="EMBL/GenBank/DDBJ databases">
        <authorList>
            <person name="Cecchin M."/>
            <person name="Marcolungo L."/>
            <person name="Rossato M."/>
            <person name="Girolomoni L."/>
            <person name="Cosentino E."/>
            <person name="Cuine S."/>
            <person name="Li-Beisson Y."/>
            <person name="Delledonne M."/>
            <person name="Ballottari M."/>
        </authorList>
    </citation>
    <scope>NUCLEOTIDE SEQUENCE</scope>
    <source>
        <strain evidence="20">211/11P</strain>
        <tissue evidence="20">Whole cell</tissue>
    </source>
</reference>
<dbReference type="PANTHER" id="PTHR31803:SF3">
    <property type="entry name" value="ALTERNATIVE OXIDASE"/>
    <property type="match status" value="1"/>
</dbReference>
<evidence type="ECO:0000256" key="10">
    <source>
        <dbReference type="ARBA" id="ARBA00022946"/>
    </source>
</evidence>
<keyword evidence="7 18" id="KW-0812">Transmembrane</keyword>
<keyword evidence="15" id="KW-0496">Mitochondrion</keyword>
<proteinExistence type="inferred from homology"/>
<evidence type="ECO:0000256" key="12">
    <source>
        <dbReference type="ARBA" id="ARBA00022989"/>
    </source>
</evidence>
<dbReference type="InterPro" id="IPR002680">
    <property type="entry name" value="AOX"/>
</dbReference>
<dbReference type="PANTHER" id="PTHR31803">
    <property type="entry name" value="ALTERNATIVE OXIDASE"/>
    <property type="match status" value="1"/>
</dbReference>
<dbReference type="FunFam" id="1.20.1260.140:FF:000002">
    <property type="entry name" value="Alternative oxidase"/>
    <property type="match status" value="1"/>
</dbReference>
<evidence type="ECO:0000256" key="18">
    <source>
        <dbReference type="RuleBase" id="RU003779"/>
    </source>
</evidence>
<evidence type="ECO:0000256" key="15">
    <source>
        <dbReference type="ARBA" id="ARBA00023128"/>
    </source>
</evidence>
<comment type="cofactor">
    <cofactor evidence="18">
        <name>Fe cation</name>
        <dbReference type="ChEBI" id="CHEBI:24875"/>
    </cofactor>
    <text evidence="18">Binds 2 iron ions per subunit.</text>
</comment>
<evidence type="ECO:0000256" key="2">
    <source>
        <dbReference type="ARBA" id="ARBA00004273"/>
    </source>
</evidence>
<accession>A0A9D4TPI2</accession>